<sequence length="230" mass="24539">MLNTLDGAWVERLVLGLRPVVEEHGLALGVARAGDPDAVPAGPGEERLLRDMLPVRRREFTAGRCAARRALVRADLPAGEILSEGRRPGMPPGSVGSITHSADTAVAVVAPRRRYRALGIDLELHPLPGEAARLVLSADERAWLNDTAGDAGEAEWRLLTAFSAKEAAFKAFSSLLAPTQAPTMLRGVALRPVPDGFRARPRRLPGPVLHVTVRPVGPGVLTWTAAPHVL</sequence>
<gene>
    <name evidence="4" type="ORF">GCM10010521_43530</name>
</gene>
<comment type="caution">
    <text evidence="4">The sequence shown here is derived from an EMBL/GenBank/DDBJ whole genome shotgun (WGS) entry which is preliminary data.</text>
</comment>
<dbReference type="SUPFAM" id="SSF56214">
    <property type="entry name" value="4'-phosphopantetheinyl transferase"/>
    <property type="match status" value="1"/>
</dbReference>
<dbReference type="PRINTS" id="PR01399">
    <property type="entry name" value="ENTSNTHTASED"/>
</dbReference>
<feature type="domain" description="4'-phosphopantetheinyl transferase" evidence="2">
    <location>
        <begin position="118"/>
        <end position="176"/>
    </location>
</feature>
<dbReference type="EMBL" id="BAAAVM010000061">
    <property type="protein sequence ID" value="GAA3151183.1"/>
    <property type="molecule type" value="Genomic_DNA"/>
</dbReference>
<dbReference type="Pfam" id="PF17837">
    <property type="entry name" value="4PPT_N"/>
    <property type="match status" value="1"/>
</dbReference>
<dbReference type="InterPro" id="IPR037143">
    <property type="entry name" value="4-PPantetheinyl_Trfase_dom_sf"/>
</dbReference>
<name>A0ABP6NKW5_9ACTN</name>
<reference evidence="5" key="1">
    <citation type="journal article" date="2019" name="Int. J. Syst. Evol. Microbiol.">
        <title>The Global Catalogue of Microorganisms (GCM) 10K type strain sequencing project: providing services to taxonomists for standard genome sequencing and annotation.</title>
        <authorList>
            <consortium name="The Broad Institute Genomics Platform"/>
            <consortium name="The Broad Institute Genome Sequencing Center for Infectious Disease"/>
            <person name="Wu L."/>
            <person name="Ma J."/>
        </authorList>
    </citation>
    <scope>NUCLEOTIDE SEQUENCE [LARGE SCALE GENOMIC DNA]</scope>
    <source>
        <strain evidence="5">JCM 11574</strain>
    </source>
</reference>
<dbReference type="RefSeq" id="WP_345054546.1">
    <property type="nucleotide sequence ID" value="NZ_BAAAVM010000061.1"/>
</dbReference>
<proteinExistence type="predicted"/>
<feature type="domain" description="4'-phosphopantetheinyl transferase N-terminal" evidence="3">
    <location>
        <begin position="45"/>
        <end position="110"/>
    </location>
</feature>
<keyword evidence="5" id="KW-1185">Reference proteome</keyword>
<evidence type="ECO:0000256" key="1">
    <source>
        <dbReference type="ARBA" id="ARBA00022679"/>
    </source>
</evidence>
<evidence type="ECO:0000313" key="4">
    <source>
        <dbReference type="EMBL" id="GAA3151183.1"/>
    </source>
</evidence>
<accession>A0ABP6NKW5</accession>
<evidence type="ECO:0008006" key="6">
    <source>
        <dbReference type="Google" id="ProtNLM"/>
    </source>
</evidence>
<dbReference type="Proteomes" id="UP001500893">
    <property type="component" value="Unassembled WGS sequence"/>
</dbReference>
<evidence type="ECO:0000259" key="3">
    <source>
        <dbReference type="Pfam" id="PF17837"/>
    </source>
</evidence>
<evidence type="ECO:0000313" key="5">
    <source>
        <dbReference type="Proteomes" id="UP001500893"/>
    </source>
</evidence>
<dbReference type="PANTHER" id="PTHR38096:SF1">
    <property type="entry name" value="ENTEROBACTIN SYNTHASE COMPONENT D"/>
    <property type="match status" value="1"/>
</dbReference>
<dbReference type="PANTHER" id="PTHR38096">
    <property type="entry name" value="ENTEROBACTIN SYNTHASE COMPONENT D"/>
    <property type="match status" value="1"/>
</dbReference>
<dbReference type="InterPro" id="IPR041354">
    <property type="entry name" value="4PPT_N"/>
</dbReference>
<protein>
    <recommendedName>
        <fullName evidence="6">4'-phosphopantetheinyl transferase superfamily protein</fullName>
    </recommendedName>
</protein>
<evidence type="ECO:0000259" key="2">
    <source>
        <dbReference type="Pfam" id="PF01648"/>
    </source>
</evidence>
<organism evidence="4 5">
    <name type="scientific">Streptomyces rameus</name>
    <dbReference type="NCBI Taxonomy" id="68261"/>
    <lineage>
        <taxon>Bacteria</taxon>
        <taxon>Bacillati</taxon>
        <taxon>Actinomycetota</taxon>
        <taxon>Actinomycetes</taxon>
        <taxon>Kitasatosporales</taxon>
        <taxon>Streptomycetaceae</taxon>
        <taxon>Streptomyces</taxon>
    </lineage>
</organism>
<dbReference type="InterPro" id="IPR003542">
    <property type="entry name" value="Enbac_synth_compD-like"/>
</dbReference>
<dbReference type="InterPro" id="IPR008278">
    <property type="entry name" value="4-PPantetheinyl_Trfase_dom"/>
</dbReference>
<dbReference type="Pfam" id="PF01648">
    <property type="entry name" value="ACPS"/>
    <property type="match status" value="1"/>
</dbReference>
<keyword evidence="1" id="KW-0808">Transferase</keyword>